<sequence>MQIFRTATCADSGHPEFTLVFKDEPPTPNTVGWILDHFQNAVAGGTRFVAGQSVGIGWRGLRVIERGDGTLGLEERVAEDVWQDHVDQALGDLWWQLEAAAKLGLPEEPDSVAEDQIAAVQSCVFDASTLILNRLGPDSPQHGGWAISCGDEHDHSDWSFMELFRLAVALPFVTQFLALPPETGLIIERRRVDPAGGVVADVAYKDTMLTPDDGMHFGPQPASAAAPKAHFAIGRFGEGLYRTMTGDQHGHPDIVACITTPPIPGMQDSLVQWILDDLQDSIAAGTRFEAGQTIRVGWRTLRVVERADGMLGLQERVDVDSWEEHVELTLRDLWYQKEVAASLGLTKRLSFPAEDQYAAVAECVNETIPALLLSRAEIDDPASCGWRVCCRRGHDHGKWLSQTVWDLSDSMPFVTQFLALPITTSVVIEAPHTTSTGHIGVRVLLDGRHLLPEPGSYLSALNGSG</sequence>
<dbReference type="Proteomes" id="UP000193487">
    <property type="component" value="Unassembled WGS sequence"/>
</dbReference>
<organism evidence="1 2">
    <name type="scientific">Mycobacterium kyorinense</name>
    <dbReference type="NCBI Taxonomy" id="487514"/>
    <lineage>
        <taxon>Bacteria</taxon>
        <taxon>Bacillati</taxon>
        <taxon>Actinomycetota</taxon>
        <taxon>Actinomycetes</taxon>
        <taxon>Mycobacteriales</taxon>
        <taxon>Mycobacteriaceae</taxon>
        <taxon>Mycobacterium</taxon>
    </lineage>
</organism>
<dbReference type="AlphaFoldDB" id="A0A1X1YAW9"/>
<keyword evidence="2" id="KW-1185">Reference proteome</keyword>
<reference evidence="1 2" key="1">
    <citation type="submission" date="2016-01" db="EMBL/GenBank/DDBJ databases">
        <title>The new phylogeny of the genus Mycobacterium.</title>
        <authorList>
            <person name="Tarcisio F."/>
            <person name="Conor M."/>
            <person name="Antonella G."/>
            <person name="Elisabetta G."/>
            <person name="Giulia F.S."/>
            <person name="Sara T."/>
            <person name="Anna F."/>
            <person name="Clotilde B."/>
            <person name="Roberto B."/>
            <person name="Veronica D.S."/>
            <person name="Fabio R."/>
            <person name="Monica P."/>
            <person name="Olivier J."/>
            <person name="Enrico T."/>
            <person name="Nicola S."/>
        </authorList>
    </citation>
    <scope>NUCLEOTIDE SEQUENCE [LARGE SCALE GENOMIC DNA]</scope>
    <source>
        <strain evidence="1 2">DSM 45166</strain>
    </source>
</reference>
<proteinExistence type="predicted"/>
<evidence type="ECO:0000313" key="1">
    <source>
        <dbReference type="EMBL" id="ORW08257.1"/>
    </source>
</evidence>
<dbReference type="EMBL" id="LQPE01000034">
    <property type="protein sequence ID" value="ORW08257.1"/>
    <property type="molecule type" value="Genomic_DNA"/>
</dbReference>
<protein>
    <submittedName>
        <fullName evidence="1">Uncharacterized protein</fullName>
    </submittedName>
</protein>
<dbReference type="RefSeq" id="WP_045375666.1">
    <property type="nucleotide sequence ID" value="NZ_BBKA01000026.1"/>
</dbReference>
<dbReference type="OrthoDB" id="4540267at2"/>
<comment type="caution">
    <text evidence="1">The sequence shown here is derived from an EMBL/GenBank/DDBJ whole genome shotgun (WGS) entry which is preliminary data.</text>
</comment>
<name>A0A1X1YAW9_9MYCO</name>
<accession>A0A1X1YAW9</accession>
<gene>
    <name evidence="1" type="ORF">AWC14_23565</name>
</gene>
<evidence type="ECO:0000313" key="2">
    <source>
        <dbReference type="Proteomes" id="UP000193487"/>
    </source>
</evidence>